<protein>
    <submittedName>
        <fullName evidence="1">Uncharacterized protein</fullName>
    </submittedName>
</protein>
<sequence length="74" mass="7807">MAASPAEGSPTAAALRMLVGDARRIQQRSTVAAIFAAHRRKESCTSATASRLAQRRASCVASRIPAEVPCLLLE</sequence>
<reference evidence="2" key="1">
    <citation type="journal article" date="2019" name="Nat. Commun.">
        <title>The genome of broomcorn millet.</title>
        <authorList>
            <person name="Zou C."/>
            <person name="Miki D."/>
            <person name="Li D."/>
            <person name="Tang Q."/>
            <person name="Xiao L."/>
            <person name="Rajput S."/>
            <person name="Deng P."/>
            <person name="Jia W."/>
            <person name="Huang R."/>
            <person name="Zhang M."/>
            <person name="Sun Y."/>
            <person name="Hu J."/>
            <person name="Fu X."/>
            <person name="Schnable P.S."/>
            <person name="Li F."/>
            <person name="Zhang H."/>
            <person name="Feng B."/>
            <person name="Zhu X."/>
            <person name="Liu R."/>
            <person name="Schnable J.C."/>
            <person name="Zhu J.-K."/>
            <person name="Zhang H."/>
        </authorList>
    </citation>
    <scope>NUCLEOTIDE SEQUENCE [LARGE SCALE GENOMIC DNA]</scope>
</reference>
<dbReference type="AlphaFoldDB" id="A0A3L6RIU6"/>
<dbReference type="EMBL" id="PQIB02000008">
    <property type="protein sequence ID" value="RLN04002.1"/>
    <property type="molecule type" value="Genomic_DNA"/>
</dbReference>
<accession>A0A3L6RIU6</accession>
<proteinExistence type="predicted"/>
<evidence type="ECO:0000313" key="2">
    <source>
        <dbReference type="Proteomes" id="UP000275267"/>
    </source>
</evidence>
<comment type="caution">
    <text evidence="1">The sequence shown here is derived from an EMBL/GenBank/DDBJ whole genome shotgun (WGS) entry which is preliminary data.</text>
</comment>
<organism evidence="1 2">
    <name type="scientific">Panicum miliaceum</name>
    <name type="common">Proso millet</name>
    <name type="synonym">Broomcorn millet</name>
    <dbReference type="NCBI Taxonomy" id="4540"/>
    <lineage>
        <taxon>Eukaryota</taxon>
        <taxon>Viridiplantae</taxon>
        <taxon>Streptophyta</taxon>
        <taxon>Embryophyta</taxon>
        <taxon>Tracheophyta</taxon>
        <taxon>Spermatophyta</taxon>
        <taxon>Magnoliopsida</taxon>
        <taxon>Liliopsida</taxon>
        <taxon>Poales</taxon>
        <taxon>Poaceae</taxon>
        <taxon>PACMAD clade</taxon>
        <taxon>Panicoideae</taxon>
        <taxon>Panicodae</taxon>
        <taxon>Paniceae</taxon>
        <taxon>Panicinae</taxon>
        <taxon>Panicum</taxon>
        <taxon>Panicum sect. Panicum</taxon>
    </lineage>
</organism>
<name>A0A3L6RIU6_PANMI</name>
<keyword evidence="2" id="KW-1185">Reference proteome</keyword>
<evidence type="ECO:0000313" key="1">
    <source>
        <dbReference type="EMBL" id="RLN04002.1"/>
    </source>
</evidence>
<dbReference type="Proteomes" id="UP000275267">
    <property type="component" value="Unassembled WGS sequence"/>
</dbReference>
<gene>
    <name evidence="1" type="ORF">C2845_PM13G12200</name>
</gene>